<dbReference type="InterPro" id="IPR002347">
    <property type="entry name" value="SDR_fam"/>
</dbReference>
<dbReference type="GO" id="GO:0004316">
    <property type="term" value="F:3-oxoacyl-[acyl-carrier-protein] reductase (NADPH) activity"/>
    <property type="evidence" value="ECO:0007669"/>
    <property type="project" value="UniProtKB-EC"/>
</dbReference>
<dbReference type="RefSeq" id="WP_197001580.1">
    <property type="nucleotide sequence ID" value="NZ_BONS01000033.1"/>
</dbReference>
<dbReference type="PRINTS" id="PR00081">
    <property type="entry name" value="GDHRDH"/>
</dbReference>
<dbReference type="FunFam" id="3.40.50.720:FF:000173">
    <property type="entry name" value="3-oxoacyl-[acyl-carrier protein] reductase"/>
    <property type="match status" value="1"/>
</dbReference>
<accession>A0A8J7G7A5</accession>
<keyword evidence="5" id="KW-1185">Reference proteome</keyword>
<feature type="domain" description="Ketoreductase" evidence="3">
    <location>
        <begin position="7"/>
        <end position="191"/>
    </location>
</feature>
<evidence type="ECO:0000256" key="1">
    <source>
        <dbReference type="ARBA" id="ARBA00006484"/>
    </source>
</evidence>
<name>A0A8J7G7A5_9ACTN</name>
<dbReference type="InterPro" id="IPR020904">
    <property type="entry name" value="Sc_DH/Rdtase_CS"/>
</dbReference>
<reference evidence="4" key="1">
    <citation type="submission" date="2020-11" db="EMBL/GenBank/DDBJ databases">
        <title>Sequencing the genomes of 1000 actinobacteria strains.</title>
        <authorList>
            <person name="Klenk H.-P."/>
        </authorList>
    </citation>
    <scope>NUCLEOTIDE SEQUENCE</scope>
    <source>
        <strain evidence="4">DSM 45356</strain>
    </source>
</reference>
<proteinExistence type="inferred from homology"/>
<organism evidence="4 5">
    <name type="scientific">Longispora fulva</name>
    <dbReference type="NCBI Taxonomy" id="619741"/>
    <lineage>
        <taxon>Bacteria</taxon>
        <taxon>Bacillati</taxon>
        <taxon>Actinomycetota</taxon>
        <taxon>Actinomycetes</taxon>
        <taxon>Micromonosporales</taxon>
        <taxon>Micromonosporaceae</taxon>
        <taxon>Longispora</taxon>
    </lineage>
</organism>
<evidence type="ECO:0000256" key="2">
    <source>
        <dbReference type="ARBA" id="ARBA00023002"/>
    </source>
</evidence>
<dbReference type="PANTHER" id="PTHR42879">
    <property type="entry name" value="3-OXOACYL-(ACYL-CARRIER-PROTEIN) REDUCTASE"/>
    <property type="match status" value="1"/>
</dbReference>
<dbReference type="SMART" id="SM00822">
    <property type="entry name" value="PKS_KR"/>
    <property type="match status" value="1"/>
</dbReference>
<dbReference type="EMBL" id="JADOUF010000001">
    <property type="protein sequence ID" value="MBG6134330.1"/>
    <property type="molecule type" value="Genomic_DNA"/>
</dbReference>
<dbReference type="PROSITE" id="PS00061">
    <property type="entry name" value="ADH_SHORT"/>
    <property type="match status" value="1"/>
</dbReference>
<sequence>MSEERRPVAVVSGGSRGIGRAVVHRLAADGYDIALCFQSNADAAQATAKVARDLGARVLTRQVDVAVLAECRDLFAATEQELGGLDTVITSAGIVRDKPLVMMAEEEWSDVIDTNLTGTFAMCRAAIFALMKRRGGSIVTISSISGRYGNPGQTNYSASKAGIIGFTRALAKEAGRYGVRANVVAPGFIETDMTAELPEALRAEKLAQIPLGRLGLAEEVAELVAFLASPKAGYITAGVFPIDGGLAI</sequence>
<dbReference type="InterPro" id="IPR057326">
    <property type="entry name" value="KR_dom"/>
</dbReference>
<dbReference type="InterPro" id="IPR050259">
    <property type="entry name" value="SDR"/>
</dbReference>
<comment type="caution">
    <text evidence="4">The sequence shown here is derived from an EMBL/GenBank/DDBJ whole genome shotgun (WGS) entry which is preliminary data.</text>
</comment>
<dbReference type="PANTHER" id="PTHR42879:SF2">
    <property type="entry name" value="3-OXOACYL-[ACYL-CARRIER-PROTEIN] REDUCTASE FABG"/>
    <property type="match status" value="1"/>
</dbReference>
<evidence type="ECO:0000313" key="4">
    <source>
        <dbReference type="EMBL" id="MBG6134330.1"/>
    </source>
</evidence>
<evidence type="ECO:0000259" key="3">
    <source>
        <dbReference type="SMART" id="SM00822"/>
    </source>
</evidence>
<dbReference type="Pfam" id="PF13561">
    <property type="entry name" value="adh_short_C2"/>
    <property type="match status" value="1"/>
</dbReference>
<dbReference type="Gene3D" id="3.40.50.720">
    <property type="entry name" value="NAD(P)-binding Rossmann-like Domain"/>
    <property type="match status" value="1"/>
</dbReference>
<evidence type="ECO:0000313" key="5">
    <source>
        <dbReference type="Proteomes" id="UP000622552"/>
    </source>
</evidence>
<dbReference type="Proteomes" id="UP000622552">
    <property type="component" value="Unassembled WGS sequence"/>
</dbReference>
<keyword evidence="2 4" id="KW-0560">Oxidoreductase</keyword>
<dbReference type="PRINTS" id="PR00080">
    <property type="entry name" value="SDRFAMILY"/>
</dbReference>
<protein>
    <submittedName>
        <fullName evidence="4">3-oxoacyl-[acyl-carrier protein] reductase</fullName>
        <ecNumber evidence="4">1.1.1.100</ecNumber>
    </submittedName>
</protein>
<dbReference type="GO" id="GO:0032787">
    <property type="term" value="P:monocarboxylic acid metabolic process"/>
    <property type="evidence" value="ECO:0007669"/>
    <property type="project" value="UniProtKB-ARBA"/>
</dbReference>
<gene>
    <name evidence="4" type="ORF">IW245_000524</name>
</gene>
<dbReference type="SUPFAM" id="SSF51735">
    <property type="entry name" value="NAD(P)-binding Rossmann-fold domains"/>
    <property type="match status" value="1"/>
</dbReference>
<dbReference type="NCBIfam" id="NF009466">
    <property type="entry name" value="PRK12826.1-2"/>
    <property type="match status" value="1"/>
</dbReference>
<dbReference type="AlphaFoldDB" id="A0A8J7G7A5"/>
<dbReference type="InterPro" id="IPR036291">
    <property type="entry name" value="NAD(P)-bd_dom_sf"/>
</dbReference>
<dbReference type="EC" id="1.1.1.100" evidence="4"/>
<comment type="similarity">
    <text evidence="1">Belongs to the short-chain dehydrogenases/reductases (SDR) family.</text>
</comment>